<comment type="caution">
    <text evidence="1">The sequence shown here is derived from an EMBL/GenBank/DDBJ whole genome shotgun (WGS) entry which is preliminary data.</text>
</comment>
<dbReference type="InterPro" id="IPR052709">
    <property type="entry name" value="Transposase-MT_Hybrid"/>
</dbReference>
<dbReference type="AlphaFoldDB" id="A0A4C1TEM0"/>
<gene>
    <name evidence="1" type="ORF">EVAR_74530_1</name>
</gene>
<dbReference type="PANTHER" id="PTHR46060:SF1">
    <property type="entry name" value="MARINER MOS1 TRANSPOSASE-LIKE PROTEIN"/>
    <property type="match status" value="1"/>
</dbReference>
<accession>A0A4C1TEM0</accession>
<sequence length="113" mass="13502">MPEDNISAVEFMIETVKRLIYQQIRSSLAVGISQVYQILHQYLAVRLCTRWLPHNLNDAQKLHRINWCREMMQRFADGNSNVVNDMVAGDEYWIYCYDPETKRHSAQWELFSY</sequence>
<evidence type="ECO:0000313" key="1">
    <source>
        <dbReference type="EMBL" id="GBP11898.1"/>
    </source>
</evidence>
<dbReference type="STRING" id="151549.A0A4C1TEM0"/>
<dbReference type="OrthoDB" id="10017160at2759"/>
<protein>
    <submittedName>
        <fullName evidence="1">Mariner Mos1 transposase</fullName>
    </submittedName>
</protein>
<reference evidence="1 2" key="1">
    <citation type="journal article" date="2019" name="Commun. Biol.">
        <title>The bagworm genome reveals a unique fibroin gene that provides high tensile strength.</title>
        <authorList>
            <person name="Kono N."/>
            <person name="Nakamura H."/>
            <person name="Ohtoshi R."/>
            <person name="Tomita M."/>
            <person name="Numata K."/>
            <person name="Arakawa K."/>
        </authorList>
    </citation>
    <scope>NUCLEOTIDE SEQUENCE [LARGE SCALE GENOMIC DNA]</scope>
</reference>
<evidence type="ECO:0000313" key="2">
    <source>
        <dbReference type="Proteomes" id="UP000299102"/>
    </source>
</evidence>
<dbReference type="Gene3D" id="3.30.420.10">
    <property type="entry name" value="Ribonuclease H-like superfamily/Ribonuclease H"/>
    <property type="match status" value="1"/>
</dbReference>
<dbReference type="PANTHER" id="PTHR46060">
    <property type="entry name" value="MARINER MOS1 TRANSPOSASE-LIKE PROTEIN"/>
    <property type="match status" value="1"/>
</dbReference>
<organism evidence="1 2">
    <name type="scientific">Eumeta variegata</name>
    <name type="common">Bagworm moth</name>
    <name type="synonym">Eumeta japonica</name>
    <dbReference type="NCBI Taxonomy" id="151549"/>
    <lineage>
        <taxon>Eukaryota</taxon>
        <taxon>Metazoa</taxon>
        <taxon>Ecdysozoa</taxon>
        <taxon>Arthropoda</taxon>
        <taxon>Hexapoda</taxon>
        <taxon>Insecta</taxon>
        <taxon>Pterygota</taxon>
        <taxon>Neoptera</taxon>
        <taxon>Endopterygota</taxon>
        <taxon>Lepidoptera</taxon>
        <taxon>Glossata</taxon>
        <taxon>Ditrysia</taxon>
        <taxon>Tineoidea</taxon>
        <taxon>Psychidae</taxon>
        <taxon>Oiketicinae</taxon>
        <taxon>Eumeta</taxon>
    </lineage>
</organism>
<proteinExistence type="predicted"/>
<dbReference type="GO" id="GO:0003676">
    <property type="term" value="F:nucleic acid binding"/>
    <property type="evidence" value="ECO:0007669"/>
    <property type="project" value="InterPro"/>
</dbReference>
<dbReference type="EMBL" id="BGZK01000048">
    <property type="protein sequence ID" value="GBP11898.1"/>
    <property type="molecule type" value="Genomic_DNA"/>
</dbReference>
<keyword evidence="2" id="KW-1185">Reference proteome</keyword>
<dbReference type="Proteomes" id="UP000299102">
    <property type="component" value="Unassembled WGS sequence"/>
</dbReference>
<name>A0A4C1TEM0_EUMVA</name>
<dbReference type="InterPro" id="IPR036397">
    <property type="entry name" value="RNaseH_sf"/>
</dbReference>